<proteinExistence type="predicted"/>
<protein>
    <submittedName>
        <fullName evidence="2">Uncharacterized protein</fullName>
    </submittedName>
</protein>
<organism evidence="2 3">
    <name type="scientific">Mycena alexandri</name>
    <dbReference type="NCBI Taxonomy" id="1745969"/>
    <lineage>
        <taxon>Eukaryota</taxon>
        <taxon>Fungi</taxon>
        <taxon>Dikarya</taxon>
        <taxon>Basidiomycota</taxon>
        <taxon>Agaricomycotina</taxon>
        <taxon>Agaricomycetes</taxon>
        <taxon>Agaricomycetidae</taxon>
        <taxon>Agaricales</taxon>
        <taxon>Marasmiineae</taxon>
        <taxon>Mycenaceae</taxon>
        <taxon>Mycena</taxon>
    </lineage>
</organism>
<evidence type="ECO:0000313" key="3">
    <source>
        <dbReference type="Proteomes" id="UP001218188"/>
    </source>
</evidence>
<dbReference type="Proteomes" id="UP001218188">
    <property type="component" value="Unassembled WGS sequence"/>
</dbReference>
<evidence type="ECO:0000313" key="2">
    <source>
        <dbReference type="EMBL" id="KAJ7018304.1"/>
    </source>
</evidence>
<keyword evidence="1" id="KW-1133">Transmembrane helix</keyword>
<sequence>MLSVLHGSRWYFIFIIFKTIFGPPSILGSLRVIRNGAEDRHVDMIDVEAADAAAFMIMVKRSDAEVPGIIPCAKQNPYLPFWGGQEFLQKGMWSRPTAALMLDWTTHCTRSNIIRRVADRRPWPPSEMQALETAVCEYYTTAFYEYFGRAAVIPMPLDHDAEMEDMEDGEI</sequence>
<feature type="transmembrane region" description="Helical" evidence="1">
    <location>
        <begin position="12"/>
        <end position="33"/>
    </location>
</feature>
<gene>
    <name evidence="2" type="ORF">C8F04DRAFT_1277831</name>
</gene>
<accession>A0AAD6RZA9</accession>
<dbReference type="EMBL" id="JARJCM010000345">
    <property type="protein sequence ID" value="KAJ7018304.1"/>
    <property type="molecule type" value="Genomic_DNA"/>
</dbReference>
<comment type="caution">
    <text evidence="2">The sequence shown here is derived from an EMBL/GenBank/DDBJ whole genome shotgun (WGS) entry which is preliminary data.</text>
</comment>
<reference evidence="2" key="1">
    <citation type="submission" date="2023-03" db="EMBL/GenBank/DDBJ databases">
        <title>Massive genome expansion in bonnet fungi (Mycena s.s.) driven by repeated elements and novel gene families across ecological guilds.</title>
        <authorList>
            <consortium name="Lawrence Berkeley National Laboratory"/>
            <person name="Harder C.B."/>
            <person name="Miyauchi S."/>
            <person name="Viragh M."/>
            <person name="Kuo A."/>
            <person name="Thoen E."/>
            <person name="Andreopoulos B."/>
            <person name="Lu D."/>
            <person name="Skrede I."/>
            <person name="Drula E."/>
            <person name="Henrissat B."/>
            <person name="Morin E."/>
            <person name="Kohler A."/>
            <person name="Barry K."/>
            <person name="LaButti K."/>
            <person name="Morin E."/>
            <person name="Salamov A."/>
            <person name="Lipzen A."/>
            <person name="Mereny Z."/>
            <person name="Hegedus B."/>
            <person name="Baldrian P."/>
            <person name="Stursova M."/>
            <person name="Weitz H."/>
            <person name="Taylor A."/>
            <person name="Grigoriev I.V."/>
            <person name="Nagy L.G."/>
            <person name="Martin F."/>
            <person name="Kauserud H."/>
        </authorList>
    </citation>
    <scope>NUCLEOTIDE SEQUENCE</scope>
    <source>
        <strain evidence="2">CBHHK200</strain>
    </source>
</reference>
<keyword evidence="1" id="KW-0472">Membrane</keyword>
<keyword evidence="3" id="KW-1185">Reference proteome</keyword>
<dbReference type="AlphaFoldDB" id="A0AAD6RZA9"/>
<keyword evidence="1" id="KW-0812">Transmembrane</keyword>
<evidence type="ECO:0000256" key="1">
    <source>
        <dbReference type="SAM" id="Phobius"/>
    </source>
</evidence>
<name>A0AAD6RZA9_9AGAR</name>